<sequence length="202" mass="21964">MGRHEENVVEGVGFFDDTHLALPWQQKQIIQANPVARQRLAGPILWWYAGSRRAWGIGCLRSFGGSMNFRVVLCGATLLLASFSAVAEVYKWKDASGRTVYSDRPPAGAQAQKMDVRTGVAVAREASAPAVGQAVTPAAASAASLQDEAAQLNKKVEDYNRRMRADNCSRAKTNLERAEAAKPRSEAVLTTARKDVKEWCGS</sequence>
<feature type="domain" description="DUF4124" evidence="1">
    <location>
        <begin position="77"/>
        <end position="130"/>
    </location>
</feature>
<organism evidence="2 3">
    <name type="scientific">Craterilacuibacter sinensis</name>
    <dbReference type="NCBI Taxonomy" id="2686017"/>
    <lineage>
        <taxon>Bacteria</taxon>
        <taxon>Pseudomonadati</taxon>
        <taxon>Pseudomonadota</taxon>
        <taxon>Betaproteobacteria</taxon>
        <taxon>Neisseriales</taxon>
        <taxon>Neisseriaceae</taxon>
        <taxon>Craterilacuibacter</taxon>
    </lineage>
</organism>
<dbReference type="Proteomes" id="UP000467214">
    <property type="component" value="Unassembled WGS sequence"/>
</dbReference>
<proteinExistence type="predicted"/>
<reference evidence="2 3" key="1">
    <citation type="submission" date="2019-12" db="EMBL/GenBank/DDBJ databases">
        <title>Neisseriaceae gen. nov. sp. Genome sequencing and assembly.</title>
        <authorList>
            <person name="Liu Z."/>
            <person name="Li A."/>
        </authorList>
    </citation>
    <scope>NUCLEOTIDE SEQUENCE [LARGE SCALE GENOMIC DNA]</scope>
    <source>
        <strain evidence="2 3">B2N2-7</strain>
    </source>
</reference>
<comment type="caution">
    <text evidence="2">The sequence shown here is derived from an EMBL/GenBank/DDBJ whole genome shotgun (WGS) entry which is preliminary data.</text>
</comment>
<name>A0A845BHR4_9NEIS</name>
<accession>A0A845BHR4</accession>
<dbReference type="InterPro" id="IPR025392">
    <property type="entry name" value="DUF4124"/>
</dbReference>
<keyword evidence="3" id="KW-1185">Reference proteome</keyword>
<evidence type="ECO:0000313" key="2">
    <source>
        <dbReference type="EMBL" id="MXR35739.1"/>
    </source>
</evidence>
<gene>
    <name evidence="2" type="ORF">GQF02_01865</name>
</gene>
<dbReference type="EMBL" id="WSSB01000001">
    <property type="protein sequence ID" value="MXR35739.1"/>
    <property type="molecule type" value="Genomic_DNA"/>
</dbReference>
<dbReference type="Pfam" id="PF13511">
    <property type="entry name" value="DUF4124"/>
    <property type="match status" value="1"/>
</dbReference>
<protein>
    <submittedName>
        <fullName evidence="2">DUF4124 domain-containing protein</fullName>
    </submittedName>
</protein>
<evidence type="ECO:0000313" key="3">
    <source>
        <dbReference type="Proteomes" id="UP000467214"/>
    </source>
</evidence>
<dbReference type="AlphaFoldDB" id="A0A845BHR4"/>
<evidence type="ECO:0000259" key="1">
    <source>
        <dbReference type="Pfam" id="PF13511"/>
    </source>
</evidence>